<evidence type="ECO:0000313" key="1">
    <source>
        <dbReference type="EMBL" id="MBC5660674.1"/>
    </source>
</evidence>
<organism evidence="1 2">
    <name type="scientific">Anaerosacchariphilus hominis</name>
    <dbReference type="NCBI Taxonomy" id="2763017"/>
    <lineage>
        <taxon>Bacteria</taxon>
        <taxon>Bacillati</taxon>
        <taxon>Bacillota</taxon>
        <taxon>Clostridia</taxon>
        <taxon>Lachnospirales</taxon>
        <taxon>Lachnospiraceae</taxon>
        <taxon>Anaerosacchariphilus</taxon>
    </lineage>
</organism>
<accession>A0A923LEK0</accession>
<comment type="caution">
    <text evidence="1">The sequence shown here is derived from an EMBL/GenBank/DDBJ whole genome shotgun (WGS) entry which is preliminary data.</text>
</comment>
<reference evidence="1" key="1">
    <citation type="submission" date="2020-08" db="EMBL/GenBank/DDBJ databases">
        <title>Genome public.</title>
        <authorList>
            <person name="Liu C."/>
            <person name="Sun Q."/>
        </authorList>
    </citation>
    <scope>NUCLEOTIDE SEQUENCE</scope>
    <source>
        <strain evidence="1">NSJ-68</strain>
    </source>
</reference>
<gene>
    <name evidence="1" type="ORF">H8S44_12945</name>
</gene>
<dbReference type="Proteomes" id="UP000649345">
    <property type="component" value="Unassembled WGS sequence"/>
</dbReference>
<protein>
    <submittedName>
        <fullName evidence="1">Uncharacterized protein</fullName>
    </submittedName>
</protein>
<keyword evidence="2" id="KW-1185">Reference proteome</keyword>
<sequence>MDSELKLTTEVYLLWQTLDSLPENEQRFIRLIIGYGASGLISGDDYSFLLQYLMAKDKELYEAREKIKRLS</sequence>
<dbReference type="RefSeq" id="WP_186873835.1">
    <property type="nucleotide sequence ID" value="NZ_JACOOR010000007.1"/>
</dbReference>
<dbReference type="AlphaFoldDB" id="A0A923LEK0"/>
<proteinExistence type="predicted"/>
<evidence type="ECO:0000313" key="2">
    <source>
        <dbReference type="Proteomes" id="UP000649345"/>
    </source>
</evidence>
<name>A0A923LEK0_9FIRM</name>
<dbReference type="EMBL" id="JACOOR010000007">
    <property type="protein sequence ID" value="MBC5660674.1"/>
    <property type="molecule type" value="Genomic_DNA"/>
</dbReference>